<accession>A0A6L2NH94</accession>
<protein>
    <recommendedName>
        <fullName evidence="3">Reverse transcriptase domain-containing protein</fullName>
    </recommendedName>
</protein>
<feature type="region of interest" description="Disordered" evidence="1">
    <location>
        <begin position="27"/>
        <end position="72"/>
    </location>
</feature>
<dbReference type="AlphaFoldDB" id="A0A6L2NH94"/>
<name>A0A6L2NH94_TANCI</name>
<dbReference type="Pfam" id="PF08284">
    <property type="entry name" value="RVP_2"/>
    <property type="match status" value="1"/>
</dbReference>
<evidence type="ECO:0000256" key="1">
    <source>
        <dbReference type="SAM" id="MobiDB-lite"/>
    </source>
</evidence>
<gene>
    <name evidence="2" type="ORF">Tci_056460</name>
</gene>
<proteinExistence type="predicted"/>
<feature type="non-terminal residue" evidence="2">
    <location>
        <position position="532"/>
    </location>
</feature>
<evidence type="ECO:0000313" key="2">
    <source>
        <dbReference type="EMBL" id="GEU84482.1"/>
    </source>
</evidence>
<reference evidence="2" key="1">
    <citation type="journal article" date="2019" name="Sci. Rep.">
        <title>Draft genome of Tanacetum cinerariifolium, the natural source of mosquito coil.</title>
        <authorList>
            <person name="Yamashiro T."/>
            <person name="Shiraishi A."/>
            <person name="Satake H."/>
            <person name="Nakayama K."/>
        </authorList>
    </citation>
    <scope>NUCLEOTIDE SEQUENCE</scope>
</reference>
<dbReference type="EMBL" id="BKCJ010008903">
    <property type="protein sequence ID" value="GEU84482.1"/>
    <property type="molecule type" value="Genomic_DNA"/>
</dbReference>
<feature type="compositionally biased region" description="Acidic residues" evidence="1">
    <location>
        <begin position="27"/>
        <end position="60"/>
    </location>
</feature>
<evidence type="ECO:0008006" key="3">
    <source>
        <dbReference type="Google" id="ProtNLM"/>
    </source>
</evidence>
<comment type="caution">
    <text evidence="2">The sequence shown here is derived from an EMBL/GenBank/DDBJ whole genome shotgun (WGS) entry which is preliminary data.</text>
</comment>
<organism evidence="2">
    <name type="scientific">Tanacetum cinerariifolium</name>
    <name type="common">Dalmatian daisy</name>
    <name type="synonym">Chrysanthemum cinerariifolium</name>
    <dbReference type="NCBI Taxonomy" id="118510"/>
    <lineage>
        <taxon>Eukaryota</taxon>
        <taxon>Viridiplantae</taxon>
        <taxon>Streptophyta</taxon>
        <taxon>Embryophyta</taxon>
        <taxon>Tracheophyta</taxon>
        <taxon>Spermatophyta</taxon>
        <taxon>Magnoliopsida</taxon>
        <taxon>eudicotyledons</taxon>
        <taxon>Gunneridae</taxon>
        <taxon>Pentapetalae</taxon>
        <taxon>asterids</taxon>
        <taxon>campanulids</taxon>
        <taxon>Asterales</taxon>
        <taxon>Asteraceae</taxon>
        <taxon>Asteroideae</taxon>
        <taxon>Anthemideae</taxon>
        <taxon>Anthemidinae</taxon>
        <taxon>Tanacetum</taxon>
    </lineage>
</organism>
<sequence>MAWRFLACDGFVERLLVCSVVPEPVLVDEDEDPKEDEFKEEEDPQEEEDDMVVDIEEDENEPKLTYPYEEMDPLNPPLPVSESEPEDAIEVEKPIEHEDETVPANVHEVGESATTPLLREENDGLFTGLMRRDINSLFGRMSSLSSRHGHEMTHSMVEKKGKAKDELYGKLILDLGNKVRSSIEQGTAVMEKLVEKLGNAEDKVECKKMMKELEEASIIMPPKYAPMTQAAICRMIKENVDAVIATDKCAEGKKVRFATVTLQGPALTWWNARVGIRGLETVKEYNIMAYTQRFNELALMCPRMVEPERVKVDAYIHGLTDNIKGEVTSSRPTNLNEAMRMAHKLIVGNNWSSQVTTAQSTYIHSHSFLRKRSILMGSTRVMDQKAQARDERILEGKKRKITKGKETRELWLPPLLMEGFLYVNDVLLAMLEKNVVTGANALPIPTCYNYGEQGHTRNRCPKKVKQEEVGDVHGRAYAIKDDEPKCPNVVTGTFLLNNRYAFVLFDSVSDRSFVDTIFSSMLDIDPVKIEAS</sequence>